<dbReference type="EMBL" id="VTPC01062882">
    <property type="protein sequence ID" value="KAF2889748.1"/>
    <property type="molecule type" value="Genomic_DNA"/>
</dbReference>
<evidence type="ECO:0000313" key="2">
    <source>
        <dbReference type="EMBL" id="KAF2889748.1"/>
    </source>
</evidence>
<feature type="domain" description="Transposase Tc1-like" evidence="1">
    <location>
        <begin position="33"/>
        <end position="89"/>
    </location>
</feature>
<dbReference type="GO" id="GO:0006313">
    <property type="term" value="P:DNA transposition"/>
    <property type="evidence" value="ECO:0007669"/>
    <property type="project" value="InterPro"/>
</dbReference>
<sequence length="277" mass="32754">MEEVFDMYLTRLDFRDLYRETFFSTDALVQEERDLQHPLRRARQVNVSVSTIKTRLYETNLSARRLLKGPELLPYYRQTRLEFARNHIDWTEENVAHVLFTDESKFNLWFSDGLLRVWRRRNERYAACTFSSKVPFGGREILVALTAAIYIEDILLLHVVPYGPFIGNNFILIQDKHVQKLLELSVNFLTKLKLGPKPYSIEHVWDVLGRQIRNRQPPSETLNDLRIALTEEWNNIPQKDIRHLITNMNCRLSEVLRARGGNTRLLKDCFCLFKLKS</sequence>
<dbReference type="AlphaFoldDB" id="A0A8K0CLU1"/>
<dbReference type="PANTHER" id="PTHR23022:SF135">
    <property type="entry name" value="SI:DKEY-77F5.3"/>
    <property type="match status" value="1"/>
</dbReference>
<gene>
    <name evidence="2" type="ORF">ILUMI_16425</name>
</gene>
<dbReference type="Pfam" id="PF01498">
    <property type="entry name" value="HTH_Tnp_Tc3_2"/>
    <property type="match status" value="1"/>
</dbReference>
<dbReference type="Proteomes" id="UP000801492">
    <property type="component" value="Unassembled WGS sequence"/>
</dbReference>
<name>A0A8K0CLU1_IGNLU</name>
<evidence type="ECO:0000313" key="3">
    <source>
        <dbReference type="Proteomes" id="UP000801492"/>
    </source>
</evidence>
<protein>
    <recommendedName>
        <fullName evidence="1">Transposase Tc1-like domain-containing protein</fullName>
    </recommendedName>
</protein>
<dbReference type="InterPro" id="IPR002492">
    <property type="entry name" value="Transposase_Tc1-like"/>
</dbReference>
<dbReference type="OrthoDB" id="25402at2759"/>
<accession>A0A8K0CLU1</accession>
<evidence type="ECO:0000259" key="1">
    <source>
        <dbReference type="Pfam" id="PF01498"/>
    </source>
</evidence>
<dbReference type="Gene3D" id="3.30.420.10">
    <property type="entry name" value="Ribonuclease H-like superfamily/Ribonuclease H"/>
    <property type="match status" value="1"/>
</dbReference>
<organism evidence="2 3">
    <name type="scientific">Ignelater luminosus</name>
    <name type="common">Cucubano</name>
    <name type="synonym">Pyrophorus luminosus</name>
    <dbReference type="NCBI Taxonomy" id="2038154"/>
    <lineage>
        <taxon>Eukaryota</taxon>
        <taxon>Metazoa</taxon>
        <taxon>Ecdysozoa</taxon>
        <taxon>Arthropoda</taxon>
        <taxon>Hexapoda</taxon>
        <taxon>Insecta</taxon>
        <taxon>Pterygota</taxon>
        <taxon>Neoptera</taxon>
        <taxon>Endopterygota</taxon>
        <taxon>Coleoptera</taxon>
        <taxon>Polyphaga</taxon>
        <taxon>Elateriformia</taxon>
        <taxon>Elateroidea</taxon>
        <taxon>Elateridae</taxon>
        <taxon>Agrypninae</taxon>
        <taxon>Pyrophorini</taxon>
        <taxon>Ignelater</taxon>
    </lineage>
</organism>
<dbReference type="InterPro" id="IPR036397">
    <property type="entry name" value="RNaseH_sf"/>
</dbReference>
<reference evidence="2" key="1">
    <citation type="submission" date="2019-08" db="EMBL/GenBank/DDBJ databases">
        <title>The genome of the North American firefly Photinus pyralis.</title>
        <authorList>
            <consortium name="Photinus pyralis genome working group"/>
            <person name="Fallon T.R."/>
            <person name="Sander Lower S.E."/>
            <person name="Weng J.-K."/>
        </authorList>
    </citation>
    <scope>NUCLEOTIDE SEQUENCE</scope>
    <source>
        <strain evidence="2">TRF0915ILg1</strain>
        <tissue evidence="2">Whole body</tissue>
    </source>
</reference>
<dbReference type="GO" id="GO:0003677">
    <property type="term" value="F:DNA binding"/>
    <property type="evidence" value="ECO:0007669"/>
    <property type="project" value="InterPro"/>
</dbReference>
<dbReference type="GO" id="GO:0015074">
    <property type="term" value="P:DNA integration"/>
    <property type="evidence" value="ECO:0007669"/>
    <property type="project" value="InterPro"/>
</dbReference>
<dbReference type="InterPro" id="IPR052338">
    <property type="entry name" value="Transposase_5"/>
</dbReference>
<dbReference type="PANTHER" id="PTHR23022">
    <property type="entry name" value="TRANSPOSABLE ELEMENT-RELATED"/>
    <property type="match status" value="1"/>
</dbReference>
<keyword evidence="3" id="KW-1185">Reference proteome</keyword>
<proteinExistence type="predicted"/>
<comment type="caution">
    <text evidence="2">The sequence shown here is derived from an EMBL/GenBank/DDBJ whole genome shotgun (WGS) entry which is preliminary data.</text>
</comment>